<sequence>MILSTMWNEPYLETCCRSALHRLCLAGSVGRPTGLRDDPCLKRMTEMGFVHQTPEGRFFVTDEGAARHTSEVLKIAQALPHHHGTRKATPSER</sequence>
<evidence type="ECO:0000313" key="2">
    <source>
        <dbReference type="Proteomes" id="UP000056109"/>
    </source>
</evidence>
<gene>
    <name evidence="1" type="ORF">ASN_2837</name>
</gene>
<dbReference type="KEGG" id="asz:ASN_2837"/>
<dbReference type="EMBL" id="LN606600">
    <property type="protein sequence ID" value="CEF42096.1"/>
    <property type="molecule type" value="Genomic_DNA"/>
</dbReference>
<evidence type="ECO:0000313" key="1">
    <source>
        <dbReference type="EMBL" id="CEF42096.1"/>
    </source>
</evidence>
<keyword evidence="2" id="KW-1185">Reference proteome</keyword>
<protein>
    <submittedName>
        <fullName evidence="1">Uncharacterized protein</fullName>
    </submittedName>
</protein>
<proteinExistence type="predicted"/>
<reference evidence="2" key="1">
    <citation type="submission" date="2014-09" db="EMBL/GenBank/DDBJ databases">
        <authorList>
            <person name="Illeghems K.G."/>
        </authorList>
    </citation>
    <scope>NUCLEOTIDE SEQUENCE [LARGE SCALE GENOMIC DNA]</scope>
    <source>
        <strain evidence="2">108B</strain>
    </source>
</reference>
<dbReference type="PATRIC" id="fig|446692.3.peg.2982"/>
<accession>A0A0U5EYP8</accession>
<dbReference type="AlphaFoldDB" id="A0A0U5EYP8"/>
<organism evidence="1 2">
    <name type="scientific">Acetobacter senegalensis</name>
    <dbReference type="NCBI Taxonomy" id="446692"/>
    <lineage>
        <taxon>Bacteria</taxon>
        <taxon>Pseudomonadati</taxon>
        <taxon>Pseudomonadota</taxon>
        <taxon>Alphaproteobacteria</taxon>
        <taxon>Acetobacterales</taxon>
        <taxon>Acetobacteraceae</taxon>
        <taxon>Acetobacter</taxon>
    </lineage>
</organism>
<name>A0A0U5EYP8_9PROT</name>
<dbReference type="Proteomes" id="UP000056109">
    <property type="component" value="Chromosome I"/>
</dbReference>